<keyword evidence="2" id="KW-1133">Transmembrane helix</keyword>
<sequence>MSKNTSPHSRESRRNRAQPAAARVATKVRDKNSQHRRHQPETLPGMLWQMLLVVGLPSVIFVGVIIAASLTGVLLAGAPMAWLPTIIGSAWMVVSLGALSIQDASLALFPLIPAGLLVWLVARRVHHRVKERVSERDLLLLAACCVLVPTVLTLVAWFMLWDASKVYDVQAPPVLAALVRPILLHLVALALGMGPRLWKALAGRYGVPRWLVDAAITAMYFFLTLAAAAAVVLVVLVAVRWDQQGQLWAQYPVTDGGTVAGLLGLSIAYAPNAVVAVLAVLSGADFQLGEASVSVFESVLVPLPPLPLLAAVPADAPAWAPIALVLPVAVGIGVGVWRRPNWSHALAAGGWTVAFTAILVYAASGTLGHYGWVGPRWWLAAVLCGIWAALTGLAVAGVEALRRRQSPEAPVGEADPELPEEVADPELSEEVADPEVPEEEATD</sequence>
<feature type="region of interest" description="Disordered" evidence="1">
    <location>
        <begin position="1"/>
        <end position="39"/>
    </location>
</feature>
<feature type="transmembrane region" description="Helical" evidence="2">
    <location>
        <begin position="46"/>
        <end position="75"/>
    </location>
</feature>
<name>A0A7T0PBT7_9CORY</name>
<feature type="transmembrane region" description="Helical" evidence="2">
    <location>
        <begin position="82"/>
        <end position="101"/>
    </location>
</feature>
<dbReference type="RefSeq" id="WP_165007903.1">
    <property type="nucleotide sequence ID" value="NZ_CP064954.1"/>
</dbReference>
<feature type="transmembrane region" description="Helical" evidence="2">
    <location>
        <begin position="210"/>
        <end position="239"/>
    </location>
</feature>
<feature type="transmembrane region" description="Helical" evidence="2">
    <location>
        <begin position="259"/>
        <end position="281"/>
    </location>
</feature>
<dbReference type="Proteomes" id="UP000594681">
    <property type="component" value="Chromosome"/>
</dbReference>
<feature type="region of interest" description="Disordered" evidence="1">
    <location>
        <begin position="405"/>
        <end position="443"/>
    </location>
</feature>
<proteinExistence type="predicted"/>
<feature type="transmembrane region" description="Helical" evidence="2">
    <location>
        <begin position="178"/>
        <end position="198"/>
    </location>
</feature>
<feature type="transmembrane region" description="Helical" evidence="2">
    <location>
        <begin position="293"/>
        <end position="312"/>
    </location>
</feature>
<organism evidence="3 4">
    <name type="scientific">Corynebacterium lizhenjunii</name>
    <dbReference type="NCBI Taxonomy" id="2709394"/>
    <lineage>
        <taxon>Bacteria</taxon>
        <taxon>Bacillati</taxon>
        <taxon>Actinomycetota</taxon>
        <taxon>Actinomycetes</taxon>
        <taxon>Mycobacteriales</taxon>
        <taxon>Corynebacteriaceae</taxon>
        <taxon>Corynebacterium</taxon>
    </lineage>
</organism>
<reference evidence="3 4" key="1">
    <citation type="submission" date="2020-11" db="EMBL/GenBank/DDBJ databases">
        <title>Corynebacterium sp. ZJ-599.</title>
        <authorList>
            <person name="Zhou J."/>
        </authorList>
    </citation>
    <scope>NUCLEOTIDE SEQUENCE [LARGE SCALE GENOMIC DNA]</scope>
    <source>
        <strain evidence="3 4">ZJ-599</strain>
    </source>
</reference>
<feature type="transmembrane region" description="Helical" evidence="2">
    <location>
        <begin position="344"/>
        <end position="364"/>
    </location>
</feature>
<evidence type="ECO:0000313" key="3">
    <source>
        <dbReference type="EMBL" id="QPK79785.1"/>
    </source>
</evidence>
<dbReference type="InterPro" id="IPR045931">
    <property type="entry name" value="DUF6350"/>
</dbReference>
<feature type="transmembrane region" description="Helical" evidence="2">
    <location>
        <begin position="138"/>
        <end position="158"/>
    </location>
</feature>
<keyword evidence="2" id="KW-0812">Transmembrane</keyword>
<dbReference type="AlphaFoldDB" id="A0A7T0PBT7"/>
<protein>
    <submittedName>
        <fullName evidence="3">Uncharacterized protein</fullName>
    </submittedName>
</protein>
<feature type="transmembrane region" description="Helical" evidence="2">
    <location>
        <begin position="376"/>
        <end position="398"/>
    </location>
</feature>
<keyword evidence="4" id="KW-1185">Reference proteome</keyword>
<accession>A0A7T0PBT7</accession>
<evidence type="ECO:0000313" key="4">
    <source>
        <dbReference type="Proteomes" id="UP000594681"/>
    </source>
</evidence>
<keyword evidence="2" id="KW-0472">Membrane</keyword>
<dbReference type="EMBL" id="CP064954">
    <property type="protein sequence ID" value="QPK79785.1"/>
    <property type="molecule type" value="Genomic_DNA"/>
</dbReference>
<evidence type="ECO:0000256" key="2">
    <source>
        <dbReference type="SAM" id="Phobius"/>
    </source>
</evidence>
<dbReference type="Pfam" id="PF19877">
    <property type="entry name" value="DUF6350"/>
    <property type="match status" value="1"/>
</dbReference>
<gene>
    <name evidence="3" type="ORF">G7Y31_03555</name>
</gene>
<evidence type="ECO:0000256" key="1">
    <source>
        <dbReference type="SAM" id="MobiDB-lite"/>
    </source>
</evidence>
<dbReference type="KEGG" id="cliz:G7Y31_03555"/>
<feature type="transmembrane region" description="Helical" evidence="2">
    <location>
        <begin position="107"/>
        <end position="126"/>
    </location>
</feature>
<feature type="transmembrane region" description="Helical" evidence="2">
    <location>
        <begin position="318"/>
        <end position="337"/>
    </location>
</feature>
<feature type="compositionally biased region" description="Acidic residues" evidence="1">
    <location>
        <begin position="414"/>
        <end position="443"/>
    </location>
</feature>